<accession>A0AAW1V0C6</accession>
<name>A0AAW1V0C6_9CUCU</name>
<dbReference type="AlphaFoldDB" id="A0AAW1V0C6"/>
<organism evidence="1 2">
    <name type="scientific">Henosepilachna vigintioctopunctata</name>
    <dbReference type="NCBI Taxonomy" id="420089"/>
    <lineage>
        <taxon>Eukaryota</taxon>
        <taxon>Metazoa</taxon>
        <taxon>Ecdysozoa</taxon>
        <taxon>Arthropoda</taxon>
        <taxon>Hexapoda</taxon>
        <taxon>Insecta</taxon>
        <taxon>Pterygota</taxon>
        <taxon>Neoptera</taxon>
        <taxon>Endopterygota</taxon>
        <taxon>Coleoptera</taxon>
        <taxon>Polyphaga</taxon>
        <taxon>Cucujiformia</taxon>
        <taxon>Coccinelloidea</taxon>
        <taxon>Coccinellidae</taxon>
        <taxon>Epilachninae</taxon>
        <taxon>Epilachnini</taxon>
        <taxon>Henosepilachna</taxon>
    </lineage>
</organism>
<dbReference type="Proteomes" id="UP001431783">
    <property type="component" value="Unassembled WGS sequence"/>
</dbReference>
<reference evidence="1 2" key="1">
    <citation type="submission" date="2023-03" db="EMBL/GenBank/DDBJ databases">
        <title>Genome insight into feeding habits of ladybird beetles.</title>
        <authorList>
            <person name="Li H.-S."/>
            <person name="Huang Y.-H."/>
            <person name="Pang H."/>
        </authorList>
    </citation>
    <scope>NUCLEOTIDE SEQUENCE [LARGE SCALE GENOMIC DNA]</scope>
    <source>
        <strain evidence="1">SYSU_2023b</strain>
        <tissue evidence="1">Whole body</tissue>
    </source>
</reference>
<dbReference type="EMBL" id="JARQZJ010000121">
    <property type="protein sequence ID" value="KAK9888130.1"/>
    <property type="molecule type" value="Genomic_DNA"/>
</dbReference>
<keyword evidence="2" id="KW-1185">Reference proteome</keyword>
<evidence type="ECO:0000313" key="2">
    <source>
        <dbReference type="Proteomes" id="UP001431783"/>
    </source>
</evidence>
<protein>
    <submittedName>
        <fullName evidence="1">Uncharacterized protein</fullName>
    </submittedName>
</protein>
<sequence>MATDVIPPSKHIPFLQKLAHKNKTKWPHKRQNYIQKPEFPFKTNNKMDIFVSHLWLVCKIIMVQYTGCGPRGGRDYTENRRSKCRCGLFALRWGHVDTRFERNYLNLVTITGRSVKQCGG</sequence>
<evidence type="ECO:0000313" key="1">
    <source>
        <dbReference type="EMBL" id="KAK9888130.1"/>
    </source>
</evidence>
<proteinExistence type="predicted"/>
<gene>
    <name evidence="1" type="ORF">WA026_000400</name>
</gene>
<comment type="caution">
    <text evidence="1">The sequence shown here is derived from an EMBL/GenBank/DDBJ whole genome shotgun (WGS) entry which is preliminary data.</text>
</comment>